<dbReference type="AlphaFoldDB" id="A0A6B0UKQ6"/>
<protein>
    <submittedName>
        <fullName evidence="2">Putative secreted protein</fullName>
    </submittedName>
</protein>
<evidence type="ECO:0000256" key="1">
    <source>
        <dbReference type="SAM" id="SignalP"/>
    </source>
</evidence>
<organism evidence="2">
    <name type="scientific">Ixodes ricinus</name>
    <name type="common">Common tick</name>
    <name type="synonym">Acarus ricinus</name>
    <dbReference type="NCBI Taxonomy" id="34613"/>
    <lineage>
        <taxon>Eukaryota</taxon>
        <taxon>Metazoa</taxon>
        <taxon>Ecdysozoa</taxon>
        <taxon>Arthropoda</taxon>
        <taxon>Chelicerata</taxon>
        <taxon>Arachnida</taxon>
        <taxon>Acari</taxon>
        <taxon>Parasitiformes</taxon>
        <taxon>Ixodida</taxon>
        <taxon>Ixodoidea</taxon>
        <taxon>Ixodidae</taxon>
        <taxon>Ixodinae</taxon>
        <taxon>Ixodes</taxon>
    </lineage>
</organism>
<proteinExistence type="predicted"/>
<evidence type="ECO:0000313" key="2">
    <source>
        <dbReference type="EMBL" id="MXU90048.1"/>
    </source>
</evidence>
<sequence>MACTSWASPTMALCSLSASPSVCLNCSCASIRPCISSMVWTMNMSTRSSRAPSSQLLKGATRLANSRCRWSIFSSTRSASSRAERRFWVRVPSRSHWSQMRWQRAFTLAESW</sequence>
<reference evidence="2" key="1">
    <citation type="submission" date="2019-12" db="EMBL/GenBank/DDBJ databases">
        <title>An insight into the sialome of adult female Ixodes ricinus ticks feeding for 6 days.</title>
        <authorList>
            <person name="Perner J."/>
            <person name="Ribeiro J.M.C."/>
        </authorList>
    </citation>
    <scope>NUCLEOTIDE SEQUENCE</scope>
    <source>
        <strain evidence="2">Semi-engorged</strain>
        <tissue evidence="2">Salivary glands</tissue>
    </source>
</reference>
<feature type="chain" id="PRO_5025477223" evidence="1">
    <location>
        <begin position="19"/>
        <end position="112"/>
    </location>
</feature>
<name>A0A6B0UKQ6_IXORI</name>
<accession>A0A6B0UKQ6</accession>
<keyword evidence="1" id="KW-0732">Signal</keyword>
<feature type="signal peptide" evidence="1">
    <location>
        <begin position="1"/>
        <end position="18"/>
    </location>
</feature>
<dbReference type="EMBL" id="GIFC01007965">
    <property type="protein sequence ID" value="MXU90048.1"/>
    <property type="molecule type" value="Transcribed_RNA"/>
</dbReference>